<dbReference type="Pfam" id="PF00326">
    <property type="entry name" value="Peptidase_S9"/>
    <property type="match status" value="1"/>
</dbReference>
<dbReference type="SUPFAM" id="SSF50993">
    <property type="entry name" value="Peptidase/esterase 'gauge' domain"/>
    <property type="match status" value="1"/>
</dbReference>
<evidence type="ECO:0000256" key="4">
    <source>
        <dbReference type="SAM" id="MobiDB-lite"/>
    </source>
</evidence>
<evidence type="ECO:0000313" key="8">
    <source>
        <dbReference type="Proteomes" id="UP001501446"/>
    </source>
</evidence>
<evidence type="ECO:0000256" key="2">
    <source>
        <dbReference type="ARBA" id="ARBA00022801"/>
    </source>
</evidence>
<keyword evidence="1" id="KW-0645">Protease</keyword>
<dbReference type="PRINTS" id="PR00862">
    <property type="entry name" value="PROLIGOPTASE"/>
</dbReference>
<evidence type="ECO:0000313" key="7">
    <source>
        <dbReference type="EMBL" id="GAA4695290.1"/>
    </source>
</evidence>
<feature type="domain" description="Peptidase S9A N-terminal" evidence="6">
    <location>
        <begin position="10"/>
        <end position="405"/>
    </location>
</feature>
<feature type="region of interest" description="Disordered" evidence="4">
    <location>
        <begin position="411"/>
        <end position="431"/>
    </location>
</feature>
<dbReference type="Gene3D" id="2.130.10.120">
    <property type="entry name" value="Prolyl oligopeptidase, N-terminal domain"/>
    <property type="match status" value="1"/>
</dbReference>
<dbReference type="SUPFAM" id="SSF53474">
    <property type="entry name" value="alpha/beta-Hydrolases"/>
    <property type="match status" value="1"/>
</dbReference>
<dbReference type="PANTHER" id="PTHR42881">
    <property type="entry name" value="PROLYL ENDOPEPTIDASE"/>
    <property type="match status" value="1"/>
</dbReference>
<dbReference type="Gene3D" id="3.40.50.1820">
    <property type="entry name" value="alpha/beta hydrolase"/>
    <property type="match status" value="1"/>
</dbReference>
<dbReference type="Pfam" id="PF02897">
    <property type="entry name" value="Peptidase_S9_N"/>
    <property type="match status" value="1"/>
</dbReference>
<reference evidence="8" key="1">
    <citation type="journal article" date="2019" name="Int. J. Syst. Evol. Microbiol.">
        <title>The Global Catalogue of Microorganisms (GCM) 10K type strain sequencing project: providing services to taxonomists for standard genome sequencing and annotation.</title>
        <authorList>
            <consortium name="The Broad Institute Genomics Platform"/>
            <consortium name="The Broad Institute Genome Sequencing Center for Infectious Disease"/>
            <person name="Wu L."/>
            <person name="Ma J."/>
        </authorList>
    </citation>
    <scope>NUCLEOTIDE SEQUENCE [LARGE SCALE GENOMIC DNA]</scope>
    <source>
        <strain evidence="8">JCM 18958</strain>
    </source>
</reference>
<dbReference type="RefSeq" id="WP_345310859.1">
    <property type="nucleotide sequence ID" value="NZ_BAABLN010000010.1"/>
</dbReference>
<evidence type="ECO:0000256" key="1">
    <source>
        <dbReference type="ARBA" id="ARBA00022670"/>
    </source>
</evidence>
<keyword evidence="2" id="KW-0378">Hydrolase</keyword>
<dbReference type="InterPro" id="IPR002470">
    <property type="entry name" value="Peptidase_S9A"/>
</dbReference>
<dbReference type="Proteomes" id="UP001501446">
    <property type="component" value="Unassembled WGS sequence"/>
</dbReference>
<dbReference type="InterPro" id="IPR029058">
    <property type="entry name" value="AB_hydrolase_fold"/>
</dbReference>
<sequence>MATTSTASARPQTEPADEFLWLEEIHGEQPMEWVREQNRHTDTLLDGPDLEYMTERVLDVMDSPSRIPAVTKHGPYYYNFWRDAQHPRGLWRRTTWESWLSDDPEWDVLLDIDHLARTESVEWVFSGAHLLRPQYTDGQWRRALVRLSPDGGDAVRTREFDLETREFVTGGFDVPTAKSSVSWMDADTVFVATDTGPGSMTESSYPRQVRRVSRGQEVRDAPVIFEVPVNHAQAAVYKDHTPGFERVIAVDLVDFFTVRTHVRSGEQWVELDLDPTVSVDLHKQWLLMRPRHTLELNGTQYPAGCLLAADVAAFMRGDHSVQPVFTPDAHTSLEGWSWTRDHLILNTLHDVSSALYSAVPGAWELTALPGIPPLHSASAWAVDNEDPEVGNDYFFSVTGFLTPSSLGRGSLPDLSGHGADADDDAAAAREASEPTILKRAPSFFDAQGLEVTQHFAVSADGTKVPYFRVGPRELELDGLNPTLLSGYGGFEVSRTPGYSGATGISWLTRRDDRGRTGVYVVANIRGGGEYGPSWHTAALKENRHRAYEDFAAVAEDLHRRGVCTAPKLACAGGSNGGLLVGNMLTTYPELFGAISCGVPLLDMRRYTKLSAGASWIAEYGDPDQPEQWEYIRTFSPYHLLSEVMSYPPTLIWTATSDDRVGPVQARKMAAKMIDQGHQNIWFHEATDGGHAGAADNRQAAALHARSHQFMWQMLSGRKGR</sequence>
<dbReference type="InterPro" id="IPR023302">
    <property type="entry name" value="Pept_S9A_N"/>
</dbReference>
<dbReference type="PANTHER" id="PTHR42881:SF13">
    <property type="entry name" value="PROLYL ENDOPEPTIDASE"/>
    <property type="match status" value="1"/>
</dbReference>
<gene>
    <name evidence="7" type="ORF">GCM10025781_11270</name>
</gene>
<dbReference type="EMBL" id="BAABLN010000010">
    <property type="protein sequence ID" value="GAA4695290.1"/>
    <property type="molecule type" value="Genomic_DNA"/>
</dbReference>
<name>A0ABP8WTL8_9MICC</name>
<dbReference type="InterPro" id="IPR051167">
    <property type="entry name" value="Prolyl_oligopep/macrocyclase"/>
</dbReference>
<accession>A0ABP8WTL8</accession>
<protein>
    <submittedName>
        <fullName evidence="7">Prolyl oligopeptidase family serine peptidase</fullName>
    </submittedName>
</protein>
<keyword evidence="3" id="KW-0720">Serine protease</keyword>
<dbReference type="InterPro" id="IPR001375">
    <property type="entry name" value="Peptidase_S9_cat"/>
</dbReference>
<organism evidence="7 8">
    <name type="scientific">Kocuria gwangalliensis</name>
    <dbReference type="NCBI Taxonomy" id="501592"/>
    <lineage>
        <taxon>Bacteria</taxon>
        <taxon>Bacillati</taxon>
        <taxon>Actinomycetota</taxon>
        <taxon>Actinomycetes</taxon>
        <taxon>Micrococcales</taxon>
        <taxon>Micrococcaceae</taxon>
        <taxon>Kocuria</taxon>
    </lineage>
</organism>
<evidence type="ECO:0000259" key="5">
    <source>
        <dbReference type="Pfam" id="PF00326"/>
    </source>
</evidence>
<feature type="domain" description="Peptidase S9 prolyl oligopeptidase catalytic" evidence="5">
    <location>
        <begin position="516"/>
        <end position="715"/>
    </location>
</feature>
<comment type="caution">
    <text evidence="7">The sequence shown here is derived from an EMBL/GenBank/DDBJ whole genome shotgun (WGS) entry which is preliminary data.</text>
</comment>
<evidence type="ECO:0000256" key="3">
    <source>
        <dbReference type="ARBA" id="ARBA00022825"/>
    </source>
</evidence>
<evidence type="ECO:0000259" key="6">
    <source>
        <dbReference type="Pfam" id="PF02897"/>
    </source>
</evidence>
<proteinExistence type="predicted"/>
<keyword evidence="8" id="KW-1185">Reference proteome</keyword>